<organism evidence="7 8">
    <name type="scientific">Cotesia congregata</name>
    <name type="common">Parasitoid wasp</name>
    <name type="synonym">Apanteles congregatus</name>
    <dbReference type="NCBI Taxonomy" id="51543"/>
    <lineage>
        <taxon>Eukaryota</taxon>
        <taxon>Metazoa</taxon>
        <taxon>Ecdysozoa</taxon>
        <taxon>Arthropoda</taxon>
        <taxon>Hexapoda</taxon>
        <taxon>Insecta</taxon>
        <taxon>Pterygota</taxon>
        <taxon>Neoptera</taxon>
        <taxon>Endopterygota</taxon>
        <taxon>Hymenoptera</taxon>
        <taxon>Apocrita</taxon>
        <taxon>Ichneumonoidea</taxon>
        <taxon>Braconidae</taxon>
        <taxon>Microgastrinae</taxon>
        <taxon>Cotesia</taxon>
    </lineage>
</organism>
<dbReference type="EMBL" id="CAJNRD030001114">
    <property type="protein sequence ID" value="CAG5073877.1"/>
    <property type="molecule type" value="Genomic_DNA"/>
</dbReference>
<dbReference type="InterPro" id="IPR000873">
    <property type="entry name" value="AMP-dep_synth/lig_dom"/>
</dbReference>
<evidence type="ECO:0000256" key="4">
    <source>
        <dbReference type="ARBA" id="ARBA00023140"/>
    </source>
</evidence>
<dbReference type="GO" id="GO:0005777">
    <property type="term" value="C:peroxisome"/>
    <property type="evidence" value="ECO:0007669"/>
    <property type="project" value="UniProtKB-SubCell"/>
</dbReference>
<dbReference type="PROSITE" id="PS00455">
    <property type="entry name" value="AMP_BINDING"/>
    <property type="match status" value="1"/>
</dbReference>
<dbReference type="Pfam" id="PF13193">
    <property type="entry name" value="AMP-binding_C"/>
    <property type="match status" value="1"/>
</dbReference>
<dbReference type="Pfam" id="PF00501">
    <property type="entry name" value="AMP-binding"/>
    <property type="match status" value="1"/>
</dbReference>
<evidence type="ECO:0000256" key="1">
    <source>
        <dbReference type="ARBA" id="ARBA00004275"/>
    </source>
</evidence>
<evidence type="ECO:0000313" key="8">
    <source>
        <dbReference type="Proteomes" id="UP000786811"/>
    </source>
</evidence>
<sequence>MAEEKTMHIPEPTFENGIWKGGKIDMPDGYYKLGERVLNQFKKFPDFVGQIDGATGTKLTYADMGDKSIRCALWLKEQGVSPGDVVGFCSRNHLDSCIPLYACLYIGAIFNPWWHTCLNEELVVNFVERTQPKVLFITENHADVITNSINKMSYPLIIVSFGKKSGLLSFEDVLKTQNDEDINKFQCTRIEPKDPVLIIYSSGSTSFPKGVLHSYHSVAHMLNYYSNDTTPSTVVWFSGLCWISGTRTVLRSIIFKATMILYHNLSEEKACEIIEKYKVTRLWMGASVVNKFTKLRDIEKYDLSSVDLVTYGDASTSREVIQNLCKLFKNADIYVRYGATECGTVLTGLIKYDKFDSCGKIFFNTEVKVVDLNTKKILGPNQRGELWIRTPRLMLGYWKNLSKTEKVIDSKGWYHSGDLVYYDNDGVFFFYTRIKHTIKCDLFDLVPEMIEKIIQGLPGVAEVSVVAKPSLEYGQIPMAFVTKEPGMEVSEGEIIEAVEKKLSNGVKLLGGVYFLDRMPLTPLRKIAIHELRIL</sequence>
<dbReference type="AlphaFoldDB" id="A0A8J2H5F7"/>
<gene>
    <name evidence="7" type="ORF">HICCMSTLAB_LOCUS649</name>
</gene>
<comment type="similarity">
    <text evidence="2">Belongs to the ATP-dependent AMP-binding enzyme family.</text>
</comment>
<dbReference type="SUPFAM" id="SSF56801">
    <property type="entry name" value="Acetyl-CoA synthetase-like"/>
    <property type="match status" value="1"/>
</dbReference>
<dbReference type="GO" id="GO:0016405">
    <property type="term" value="F:CoA-ligase activity"/>
    <property type="evidence" value="ECO:0007669"/>
    <property type="project" value="TreeGrafter"/>
</dbReference>
<dbReference type="Gene3D" id="3.30.300.30">
    <property type="match status" value="1"/>
</dbReference>
<name>A0A8J2H5F7_COTCN</name>
<evidence type="ECO:0000256" key="3">
    <source>
        <dbReference type="ARBA" id="ARBA00022598"/>
    </source>
</evidence>
<evidence type="ECO:0000313" key="7">
    <source>
        <dbReference type="EMBL" id="CAG5073877.1"/>
    </source>
</evidence>
<protein>
    <submittedName>
        <fullName evidence="7">Similar to Luciferin 4-monooxygenase (Photinus pyralis)</fullName>
    </submittedName>
</protein>
<evidence type="ECO:0000259" key="5">
    <source>
        <dbReference type="Pfam" id="PF00501"/>
    </source>
</evidence>
<feature type="domain" description="AMP-binding enzyme C-terminal" evidence="6">
    <location>
        <begin position="450"/>
        <end position="523"/>
    </location>
</feature>
<keyword evidence="3" id="KW-0436">Ligase</keyword>
<dbReference type="Gene3D" id="3.40.50.12780">
    <property type="entry name" value="N-terminal domain of ligase-like"/>
    <property type="match status" value="1"/>
</dbReference>
<evidence type="ECO:0000256" key="2">
    <source>
        <dbReference type="ARBA" id="ARBA00006432"/>
    </source>
</evidence>
<feature type="domain" description="AMP-dependent synthetase/ligase" evidence="5">
    <location>
        <begin position="40"/>
        <end position="398"/>
    </location>
</feature>
<dbReference type="PANTHER" id="PTHR24096">
    <property type="entry name" value="LONG-CHAIN-FATTY-ACID--COA LIGASE"/>
    <property type="match status" value="1"/>
</dbReference>
<comment type="subcellular location">
    <subcellularLocation>
        <location evidence="1">Peroxisome</location>
    </subcellularLocation>
</comment>
<dbReference type="InterPro" id="IPR020845">
    <property type="entry name" value="AMP-binding_CS"/>
</dbReference>
<keyword evidence="4" id="KW-0576">Peroxisome</keyword>
<feature type="non-terminal residue" evidence="7">
    <location>
        <position position="1"/>
    </location>
</feature>
<reference evidence="7" key="1">
    <citation type="submission" date="2021-04" db="EMBL/GenBank/DDBJ databases">
        <authorList>
            <person name="Chebbi M.A.C M."/>
        </authorList>
    </citation>
    <scope>NUCLEOTIDE SEQUENCE</scope>
</reference>
<dbReference type="OrthoDB" id="10253869at2759"/>
<dbReference type="InterPro" id="IPR042099">
    <property type="entry name" value="ANL_N_sf"/>
</dbReference>
<evidence type="ECO:0000259" key="6">
    <source>
        <dbReference type="Pfam" id="PF13193"/>
    </source>
</evidence>
<keyword evidence="8" id="KW-1185">Reference proteome</keyword>
<proteinExistence type="inferred from homology"/>
<comment type="caution">
    <text evidence="7">The sequence shown here is derived from an EMBL/GenBank/DDBJ whole genome shotgun (WGS) entry which is preliminary data.</text>
</comment>
<accession>A0A8J2H5F7</accession>
<dbReference type="PANTHER" id="PTHR24096:SF149">
    <property type="entry name" value="AMP-BINDING DOMAIN-CONTAINING PROTEIN-RELATED"/>
    <property type="match status" value="1"/>
</dbReference>
<dbReference type="InterPro" id="IPR025110">
    <property type="entry name" value="AMP-bd_C"/>
</dbReference>
<dbReference type="InterPro" id="IPR045851">
    <property type="entry name" value="AMP-bd_C_sf"/>
</dbReference>
<dbReference type="Proteomes" id="UP000786811">
    <property type="component" value="Unassembled WGS sequence"/>
</dbReference>